<evidence type="ECO:0000313" key="11">
    <source>
        <dbReference type="Proteomes" id="UP000215289"/>
    </source>
</evidence>
<dbReference type="InterPro" id="IPR017972">
    <property type="entry name" value="Cyt_P450_CS"/>
</dbReference>
<organism evidence="10 11">
    <name type="scientific">Aspergillus turcosus</name>
    <dbReference type="NCBI Taxonomy" id="1245748"/>
    <lineage>
        <taxon>Eukaryota</taxon>
        <taxon>Fungi</taxon>
        <taxon>Dikarya</taxon>
        <taxon>Ascomycota</taxon>
        <taxon>Pezizomycotina</taxon>
        <taxon>Eurotiomycetes</taxon>
        <taxon>Eurotiomycetidae</taxon>
        <taxon>Eurotiales</taxon>
        <taxon>Aspergillaceae</taxon>
        <taxon>Aspergillus</taxon>
        <taxon>Aspergillus subgen. Fumigati</taxon>
    </lineage>
</organism>
<dbReference type="Proteomes" id="UP000215289">
    <property type="component" value="Unassembled WGS sequence"/>
</dbReference>
<comment type="caution">
    <text evidence="10">The sequence shown here is derived from an EMBL/GenBank/DDBJ whole genome shotgun (WGS) entry which is preliminary data.</text>
</comment>
<evidence type="ECO:0000256" key="8">
    <source>
        <dbReference type="PIRSR" id="PIRSR602401-1"/>
    </source>
</evidence>
<keyword evidence="6 8" id="KW-0408">Iron</keyword>
<proteinExistence type="inferred from homology"/>
<dbReference type="GO" id="GO:0005506">
    <property type="term" value="F:iron ion binding"/>
    <property type="evidence" value="ECO:0007669"/>
    <property type="project" value="InterPro"/>
</dbReference>
<dbReference type="Pfam" id="PF00067">
    <property type="entry name" value="p450"/>
    <property type="match status" value="1"/>
</dbReference>
<comment type="cofactor">
    <cofactor evidence="1 8">
        <name>heme</name>
        <dbReference type="ChEBI" id="CHEBI:30413"/>
    </cofactor>
</comment>
<dbReference type="SUPFAM" id="SSF48264">
    <property type="entry name" value="Cytochrome P450"/>
    <property type="match status" value="1"/>
</dbReference>
<dbReference type="PANTHER" id="PTHR24305:SF157">
    <property type="entry name" value="N-ACETYLTRYPTOPHAN 6-HYDROXYLASE IVOC-RELATED"/>
    <property type="match status" value="1"/>
</dbReference>
<dbReference type="GO" id="GO:0044283">
    <property type="term" value="P:small molecule biosynthetic process"/>
    <property type="evidence" value="ECO:0007669"/>
    <property type="project" value="UniProtKB-ARBA"/>
</dbReference>
<gene>
    <name evidence="10" type="ORF">CFD26_102729</name>
</gene>
<evidence type="ECO:0000256" key="5">
    <source>
        <dbReference type="ARBA" id="ARBA00023002"/>
    </source>
</evidence>
<reference evidence="10 11" key="1">
    <citation type="submission" date="2018-08" db="EMBL/GenBank/DDBJ databases">
        <title>Draft genome sequences of two Aspergillus turcosus clinical strains isolated from bronchoalveolar lavage fluid: one azole-susceptible and the other azole-resistant.</title>
        <authorList>
            <person name="Parent-Michaud M."/>
            <person name="Dufresne P.J."/>
            <person name="Fournier E."/>
            <person name="Martineau C."/>
            <person name="Moreira S."/>
            <person name="Perkins V."/>
            <person name="De Repentigny L."/>
            <person name="Dufresne S.F."/>
        </authorList>
    </citation>
    <scope>NUCLEOTIDE SEQUENCE [LARGE SCALE GENOMIC DNA]</scope>
    <source>
        <strain evidence="10">HMR AF 1038</strain>
    </source>
</reference>
<sequence>MAVFAVIGAGLVIYWVIQSIYRLCFHPLSHIPGPKLAAITHGYEFYYNIIKGGRFIWELERLHQVYGPIIRINPREVHIKDPEYYDEIYASSLRQREKDPVLVRQFDLDGSSFASIDPETHRQRRAPVEKYFSKRAIEKMEGLIHDTLDRLVYHFKEAHASHQVVSLDAAFAALTSDVIYKYLYGFNPSNVDKEGFNAKVRDGVNGLFQLAHLLYFFPILQTIMNLTPLEFLRKYNPPAFALASQKKELYNRAAAALENAHSHKDSGSGTVIDALAAPTMPAHMRRPERLMNEGFSLVIGGTETTARALALSTWHLYTREDIRNKLREELKQVMPTPDTKPTWNRLEQLPYLSGVIAESLRLSTGIASRSARVAPTEALVYKNYTIPPGTPVSETHYFLLMDPEIFPDPHAFDPERWMRAAAKGQRLDRYLVNFSKGSRVCLGLNLAYAELFLVIATMLHRFDMELYETPKRNIDLARDFGTPYPEKGNLSVRAVITGVLQ</sequence>
<dbReference type="InterPro" id="IPR050121">
    <property type="entry name" value="Cytochrome_P450_monoxygenase"/>
</dbReference>
<dbReference type="CDD" id="cd11062">
    <property type="entry name" value="CYP58-like"/>
    <property type="match status" value="1"/>
</dbReference>
<dbReference type="PROSITE" id="PS00086">
    <property type="entry name" value="CYTOCHROME_P450"/>
    <property type="match status" value="1"/>
</dbReference>
<keyword evidence="4 8" id="KW-0479">Metal-binding</keyword>
<feature type="binding site" description="axial binding residue" evidence="8">
    <location>
        <position position="441"/>
    </location>
    <ligand>
        <name>heme</name>
        <dbReference type="ChEBI" id="CHEBI:30413"/>
    </ligand>
    <ligandPart>
        <name>Fe</name>
        <dbReference type="ChEBI" id="CHEBI:18248"/>
    </ligandPart>
</feature>
<dbReference type="InterPro" id="IPR002401">
    <property type="entry name" value="Cyt_P450_E_grp-I"/>
</dbReference>
<dbReference type="Gene3D" id="1.10.630.10">
    <property type="entry name" value="Cytochrome P450"/>
    <property type="match status" value="1"/>
</dbReference>
<evidence type="ECO:0000256" key="9">
    <source>
        <dbReference type="RuleBase" id="RU000461"/>
    </source>
</evidence>
<evidence type="ECO:0000256" key="2">
    <source>
        <dbReference type="ARBA" id="ARBA00010617"/>
    </source>
</evidence>
<evidence type="ECO:0000313" key="10">
    <source>
        <dbReference type="EMBL" id="RLL95402.1"/>
    </source>
</evidence>
<evidence type="ECO:0000256" key="1">
    <source>
        <dbReference type="ARBA" id="ARBA00001971"/>
    </source>
</evidence>
<dbReference type="STRING" id="1245748.A0A421CZW5"/>
<evidence type="ECO:0000256" key="7">
    <source>
        <dbReference type="ARBA" id="ARBA00023033"/>
    </source>
</evidence>
<keyword evidence="11" id="KW-1185">Reference proteome</keyword>
<evidence type="ECO:0000256" key="4">
    <source>
        <dbReference type="ARBA" id="ARBA00022723"/>
    </source>
</evidence>
<dbReference type="PANTHER" id="PTHR24305">
    <property type="entry name" value="CYTOCHROME P450"/>
    <property type="match status" value="1"/>
</dbReference>
<dbReference type="OrthoDB" id="3945418at2759"/>
<dbReference type="InterPro" id="IPR036396">
    <property type="entry name" value="Cyt_P450_sf"/>
</dbReference>
<protein>
    <recommendedName>
        <fullName evidence="12">Cytochrome P450</fullName>
    </recommendedName>
</protein>
<evidence type="ECO:0000256" key="6">
    <source>
        <dbReference type="ARBA" id="ARBA00023004"/>
    </source>
</evidence>
<dbReference type="PRINTS" id="PR00385">
    <property type="entry name" value="P450"/>
</dbReference>
<name>A0A421CZW5_9EURO</name>
<keyword evidence="5 9" id="KW-0560">Oxidoreductase</keyword>
<dbReference type="GO" id="GO:0020037">
    <property type="term" value="F:heme binding"/>
    <property type="evidence" value="ECO:0007669"/>
    <property type="project" value="InterPro"/>
</dbReference>
<comment type="similarity">
    <text evidence="2 9">Belongs to the cytochrome P450 family.</text>
</comment>
<dbReference type="GO" id="GO:0016705">
    <property type="term" value="F:oxidoreductase activity, acting on paired donors, with incorporation or reduction of molecular oxygen"/>
    <property type="evidence" value="ECO:0007669"/>
    <property type="project" value="InterPro"/>
</dbReference>
<keyword evidence="3 8" id="KW-0349">Heme</keyword>
<accession>A0A421CZW5</accession>
<dbReference type="AlphaFoldDB" id="A0A421CZW5"/>
<dbReference type="GO" id="GO:0004497">
    <property type="term" value="F:monooxygenase activity"/>
    <property type="evidence" value="ECO:0007669"/>
    <property type="project" value="UniProtKB-KW"/>
</dbReference>
<dbReference type="EMBL" id="NIDN02000154">
    <property type="protein sequence ID" value="RLL95402.1"/>
    <property type="molecule type" value="Genomic_DNA"/>
</dbReference>
<dbReference type="PRINTS" id="PR00463">
    <property type="entry name" value="EP450I"/>
</dbReference>
<evidence type="ECO:0008006" key="12">
    <source>
        <dbReference type="Google" id="ProtNLM"/>
    </source>
</evidence>
<keyword evidence="7 9" id="KW-0503">Monooxygenase</keyword>
<dbReference type="InterPro" id="IPR001128">
    <property type="entry name" value="Cyt_P450"/>
</dbReference>
<evidence type="ECO:0000256" key="3">
    <source>
        <dbReference type="ARBA" id="ARBA00022617"/>
    </source>
</evidence>